<evidence type="ECO:0000313" key="5">
    <source>
        <dbReference type="Proteomes" id="UP000051330"/>
    </source>
</evidence>
<comment type="caution">
    <text evidence="4">The sequence shown here is derived from an EMBL/GenBank/DDBJ whole genome shotgun (WGS) entry which is preliminary data.</text>
</comment>
<dbReference type="Gene3D" id="3.90.70.10">
    <property type="entry name" value="Cysteine proteinases"/>
    <property type="match status" value="1"/>
</dbReference>
<proteinExistence type="predicted"/>
<dbReference type="STRING" id="1423792.FD09_GL002883"/>
<dbReference type="InterPro" id="IPR024968">
    <property type="entry name" value="SlpA_C_lactobacillus"/>
</dbReference>
<feature type="chain" id="PRO_5006408159" evidence="1">
    <location>
        <begin position="27"/>
        <end position="466"/>
    </location>
</feature>
<organism evidence="4 5">
    <name type="scientific">Schleiferilactobacillus perolens DSM 12744</name>
    <dbReference type="NCBI Taxonomy" id="1423792"/>
    <lineage>
        <taxon>Bacteria</taxon>
        <taxon>Bacillati</taxon>
        <taxon>Bacillota</taxon>
        <taxon>Bacilli</taxon>
        <taxon>Lactobacillales</taxon>
        <taxon>Lactobacillaceae</taxon>
        <taxon>Schleiferilactobacillus</taxon>
    </lineage>
</organism>
<feature type="domain" description="S-layer protein C-terminal" evidence="2">
    <location>
        <begin position="102"/>
        <end position="153"/>
    </location>
</feature>
<dbReference type="PATRIC" id="fig|1423792.3.peg.2955"/>
<dbReference type="EMBL" id="AZEC01000007">
    <property type="protein sequence ID" value="KRL12564.1"/>
    <property type="molecule type" value="Genomic_DNA"/>
</dbReference>
<dbReference type="PANTHER" id="PTHR37806">
    <property type="entry name" value="LMO0724 PROTEIN"/>
    <property type="match status" value="1"/>
</dbReference>
<feature type="domain" description="Peptidase C39-like" evidence="3">
    <location>
        <begin position="311"/>
        <end position="439"/>
    </location>
</feature>
<dbReference type="PANTHER" id="PTHR37806:SF1">
    <property type="entry name" value="PEPTIDASE C39-LIKE DOMAIN-CONTAINING PROTEIN"/>
    <property type="match status" value="1"/>
</dbReference>
<dbReference type="RefSeq" id="WP_057820603.1">
    <property type="nucleotide sequence ID" value="NZ_AZEC01000007.1"/>
</dbReference>
<dbReference type="Pfam" id="PF03217">
    <property type="entry name" value="SlpA"/>
    <property type="match status" value="1"/>
</dbReference>
<name>A0A0R1N2H7_9LACO</name>
<evidence type="ECO:0000259" key="2">
    <source>
        <dbReference type="Pfam" id="PF03217"/>
    </source>
</evidence>
<evidence type="ECO:0000256" key="1">
    <source>
        <dbReference type="SAM" id="SignalP"/>
    </source>
</evidence>
<keyword evidence="5" id="KW-1185">Reference proteome</keyword>
<dbReference type="OrthoDB" id="1164310at2"/>
<gene>
    <name evidence="4" type="ORF">FD09_GL002883</name>
</gene>
<evidence type="ECO:0000313" key="4">
    <source>
        <dbReference type="EMBL" id="KRL12564.1"/>
    </source>
</evidence>
<sequence length="466" mass="51448">MQKKKWVSLATFGALLLALGGLSAHRAEATVANGVLYLNRPATMYHGYDDTRQSTGQTLKAGSQWKITGQQESAGVTWYQVATNTWVTENAQFNPQQSYGVVRLNQTATIYTVPGDKNTSTGRNLNAGSSWRVTDQQVVAGVTWYQVATNTWVTQNYAFNPIPYQTVTLAQPTTLYNGYGAARQSTGRTLAIGSAWKITHAATENGVTWYEIGPNQWITTNTSYNPVPDHFDNAIMTITVNTKNGANVYSSYQAGRWWVNRLSFGSRWKVTRQAVANDGSLWYQVGTNQWVSATGGIATGVVYPNSAYINGVPLISQLPELPNGCEITAVTMMLRYAGANVNKMQLAREMPRSSNPNYGYIGDPWNNTGITIFPPALMNIVQKYAGNSINMTGMSFDAIRYQVGIRKHPVVAWMTMHGFPYHAVVVTGYSASNVTYLDCWTNSVGTMSIDAFVNNWQTQNRRAISY</sequence>
<feature type="signal peptide" evidence="1">
    <location>
        <begin position="1"/>
        <end position="26"/>
    </location>
</feature>
<reference evidence="4 5" key="1">
    <citation type="journal article" date="2015" name="Genome Announc.">
        <title>Expanding the biotechnology potential of lactobacilli through comparative genomics of 213 strains and associated genera.</title>
        <authorList>
            <person name="Sun Z."/>
            <person name="Harris H.M."/>
            <person name="McCann A."/>
            <person name="Guo C."/>
            <person name="Argimon S."/>
            <person name="Zhang W."/>
            <person name="Yang X."/>
            <person name="Jeffery I.B."/>
            <person name="Cooney J.C."/>
            <person name="Kagawa T.F."/>
            <person name="Liu W."/>
            <person name="Song Y."/>
            <person name="Salvetti E."/>
            <person name="Wrobel A."/>
            <person name="Rasinkangas P."/>
            <person name="Parkhill J."/>
            <person name="Rea M.C."/>
            <person name="O'Sullivan O."/>
            <person name="Ritari J."/>
            <person name="Douillard F.P."/>
            <person name="Paul Ross R."/>
            <person name="Yang R."/>
            <person name="Briner A.E."/>
            <person name="Felis G.E."/>
            <person name="de Vos W.M."/>
            <person name="Barrangou R."/>
            <person name="Klaenhammer T.R."/>
            <person name="Caufield P.W."/>
            <person name="Cui Y."/>
            <person name="Zhang H."/>
            <person name="O'Toole P.W."/>
        </authorList>
    </citation>
    <scope>NUCLEOTIDE SEQUENCE [LARGE SCALE GENOMIC DNA]</scope>
    <source>
        <strain evidence="4 5">DSM 12744</strain>
    </source>
</reference>
<keyword evidence="1" id="KW-0732">Signal</keyword>
<dbReference type="Pfam" id="PF13529">
    <property type="entry name" value="Peptidase_C39_2"/>
    <property type="match status" value="1"/>
</dbReference>
<accession>A0A0R1N2H7</accession>
<evidence type="ECO:0000259" key="3">
    <source>
        <dbReference type="Pfam" id="PF13529"/>
    </source>
</evidence>
<protein>
    <submittedName>
        <fullName evidence="4">Secreted SH3 domain protein</fullName>
    </submittedName>
</protein>
<dbReference type="InterPro" id="IPR039564">
    <property type="entry name" value="Peptidase_C39-like"/>
</dbReference>
<dbReference type="AlphaFoldDB" id="A0A0R1N2H7"/>
<dbReference type="Proteomes" id="UP000051330">
    <property type="component" value="Unassembled WGS sequence"/>
</dbReference>